<feature type="region of interest" description="Disordered" evidence="1">
    <location>
        <begin position="1"/>
        <end position="45"/>
    </location>
</feature>
<sequence>MHAGYTFTASRATPLRKSPATWATRRPPTPSGGAPTCTPTSLTTASWDLRGSPQSDYDRFNKTMAHICEVTPSGGAYYNEANMLEPNWQGTFYGSNYAKLLVTKRAREPWGVVTPG</sequence>
<comment type="caution">
    <text evidence="3">The sequence shown here is derived from an EMBL/GenBank/DDBJ whole genome shotgun (WGS) entry which is preliminary data.</text>
</comment>
<dbReference type="Proteomes" id="UP001287356">
    <property type="component" value="Unassembled WGS sequence"/>
</dbReference>
<dbReference type="GO" id="GO:0016491">
    <property type="term" value="F:oxidoreductase activity"/>
    <property type="evidence" value="ECO:0007669"/>
    <property type="project" value="InterPro"/>
</dbReference>
<feature type="domain" description="Berberine/berberine-like" evidence="2">
    <location>
        <begin position="76"/>
        <end position="105"/>
    </location>
</feature>
<dbReference type="GO" id="GO:0050660">
    <property type="term" value="F:flavin adenine dinucleotide binding"/>
    <property type="evidence" value="ECO:0007669"/>
    <property type="project" value="InterPro"/>
</dbReference>
<reference evidence="3" key="2">
    <citation type="submission" date="2023-06" db="EMBL/GenBank/DDBJ databases">
        <authorList>
            <consortium name="Lawrence Berkeley National Laboratory"/>
            <person name="Haridas S."/>
            <person name="Hensen N."/>
            <person name="Bonometti L."/>
            <person name="Westerberg I."/>
            <person name="Brannstrom I.O."/>
            <person name="Guillou S."/>
            <person name="Cros-Aarteil S."/>
            <person name="Calhoun S."/>
            <person name="Kuo A."/>
            <person name="Mondo S."/>
            <person name="Pangilinan J."/>
            <person name="Riley R."/>
            <person name="Labutti K."/>
            <person name="Andreopoulos B."/>
            <person name="Lipzen A."/>
            <person name="Chen C."/>
            <person name="Yanf M."/>
            <person name="Daum C."/>
            <person name="Ng V."/>
            <person name="Clum A."/>
            <person name="Steindorff A."/>
            <person name="Ohm R."/>
            <person name="Martin F."/>
            <person name="Silar P."/>
            <person name="Natvig D."/>
            <person name="Lalanne C."/>
            <person name="Gautier V."/>
            <person name="Ament-Velasquez S.L."/>
            <person name="Kruys A."/>
            <person name="Hutchinson M.I."/>
            <person name="Powell A.J."/>
            <person name="Barry K."/>
            <person name="Miller A.N."/>
            <person name="Grigoriev I.V."/>
            <person name="Debuchy R."/>
            <person name="Gladieux P."/>
            <person name="Thoren M.H."/>
            <person name="Johannesson H."/>
        </authorList>
    </citation>
    <scope>NUCLEOTIDE SEQUENCE</scope>
    <source>
        <strain evidence="3">CBS 958.72</strain>
    </source>
</reference>
<evidence type="ECO:0000313" key="3">
    <source>
        <dbReference type="EMBL" id="KAK3369410.1"/>
    </source>
</evidence>
<proteinExistence type="predicted"/>
<name>A0AAE0K4W6_9PEZI</name>
<reference evidence="3" key="1">
    <citation type="journal article" date="2023" name="Mol. Phylogenet. Evol.">
        <title>Genome-scale phylogeny and comparative genomics of the fungal order Sordariales.</title>
        <authorList>
            <person name="Hensen N."/>
            <person name="Bonometti L."/>
            <person name="Westerberg I."/>
            <person name="Brannstrom I.O."/>
            <person name="Guillou S."/>
            <person name="Cros-Aarteil S."/>
            <person name="Calhoun S."/>
            <person name="Haridas S."/>
            <person name="Kuo A."/>
            <person name="Mondo S."/>
            <person name="Pangilinan J."/>
            <person name="Riley R."/>
            <person name="LaButti K."/>
            <person name="Andreopoulos B."/>
            <person name="Lipzen A."/>
            <person name="Chen C."/>
            <person name="Yan M."/>
            <person name="Daum C."/>
            <person name="Ng V."/>
            <person name="Clum A."/>
            <person name="Steindorff A."/>
            <person name="Ohm R.A."/>
            <person name="Martin F."/>
            <person name="Silar P."/>
            <person name="Natvig D.O."/>
            <person name="Lalanne C."/>
            <person name="Gautier V."/>
            <person name="Ament-Velasquez S.L."/>
            <person name="Kruys A."/>
            <person name="Hutchinson M.I."/>
            <person name="Powell A.J."/>
            <person name="Barry K."/>
            <person name="Miller A.N."/>
            <person name="Grigoriev I.V."/>
            <person name="Debuchy R."/>
            <person name="Gladieux P."/>
            <person name="Hiltunen Thoren M."/>
            <person name="Johannesson H."/>
        </authorList>
    </citation>
    <scope>NUCLEOTIDE SEQUENCE</scope>
    <source>
        <strain evidence="3">CBS 958.72</strain>
    </source>
</reference>
<evidence type="ECO:0000259" key="2">
    <source>
        <dbReference type="Pfam" id="PF08031"/>
    </source>
</evidence>
<dbReference type="Pfam" id="PF08031">
    <property type="entry name" value="BBE"/>
    <property type="match status" value="1"/>
</dbReference>
<keyword evidence="4" id="KW-1185">Reference proteome</keyword>
<organism evidence="3 4">
    <name type="scientific">Lasiosphaeria ovina</name>
    <dbReference type="NCBI Taxonomy" id="92902"/>
    <lineage>
        <taxon>Eukaryota</taxon>
        <taxon>Fungi</taxon>
        <taxon>Dikarya</taxon>
        <taxon>Ascomycota</taxon>
        <taxon>Pezizomycotina</taxon>
        <taxon>Sordariomycetes</taxon>
        <taxon>Sordariomycetidae</taxon>
        <taxon>Sordariales</taxon>
        <taxon>Lasiosphaeriaceae</taxon>
        <taxon>Lasiosphaeria</taxon>
    </lineage>
</organism>
<evidence type="ECO:0000313" key="4">
    <source>
        <dbReference type="Proteomes" id="UP001287356"/>
    </source>
</evidence>
<gene>
    <name evidence="3" type="ORF">B0T24DRAFT_681422</name>
</gene>
<dbReference type="AlphaFoldDB" id="A0AAE0K4W6"/>
<evidence type="ECO:0000256" key="1">
    <source>
        <dbReference type="SAM" id="MobiDB-lite"/>
    </source>
</evidence>
<accession>A0AAE0K4W6</accession>
<dbReference type="InterPro" id="IPR012951">
    <property type="entry name" value="BBE"/>
</dbReference>
<dbReference type="EMBL" id="JAULSN010000006">
    <property type="protein sequence ID" value="KAK3369410.1"/>
    <property type="molecule type" value="Genomic_DNA"/>
</dbReference>
<protein>
    <recommendedName>
        <fullName evidence="2">Berberine/berberine-like domain-containing protein</fullName>
    </recommendedName>
</protein>